<gene>
    <name evidence="4" type="ORF">PFMG_01390</name>
</gene>
<dbReference type="SUPFAM" id="SSF48256">
    <property type="entry name" value="Citrate synthase"/>
    <property type="match status" value="1"/>
</dbReference>
<dbReference type="Gene3D" id="1.10.580.10">
    <property type="entry name" value="Citrate Synthase, domain 1"/>
    <property type="match status" value="1"/>
</dbReference>
<dbReference type="GO" id="GO:0005975">
    <property type="term" value="P:carbohydrate metabolic process"/>
    <property type="evidence" value="ECO:0007669"/>
    <property type="project" value="TreeGrafter"/>
</dbReference>
<reference evidence="5" key="1">
    <citation type="submission" date="2015-07" db="EMBL/GenBank/DDBJ databases">
        <title>Annotation of Plasmodium falciparum IGH-CR14.</title>
        <authorList>
            <consortium name="The Broad Institute Genome Sequencing Platform"/>
            <person name="Volkman S.K."/>
            <person name="Neafsey D.E."/>
            <person name="Dash A.P."/>
            <person name="Chitnis C.E."/>
            <person name="Hartl D.L."/>
            <person name="Young S.K."/>
            <person name="Zeng Q."/>
            <person name="Koehrsen M."/>
            <person name="Alvarado L."/>
            <person name="Berlin A."/>
            <person name="Borenstein D."/>
            <person name="Chapman S.B."/>
            <person name="Chen Z."/>
            <person name="Engels R."/>
            <person name="Freedman E."/>
            <person name="Gellesch M."/>
            <person name="Goldberg J."/>
            <person name="Griggs A."/>
            <person name="Gujja S."/>
            <person name="Heilman E.R."/>
            <person name="Heiman D.I."/>
            <person name="Howarth C."/>
            <person name="Jen D."/>
            <person name="Larson L."/>
            <person name="Mehta T."/>
            <person name="Neiman D."/>
            <person name="Park D."/>
            <person name="Pearson M."/>
            <person name="Roberts A."/>
            <person name="Saif S."/>
            <person name="Shea T."/>
            <person name="Shenoy N."/>
            <person name="Sisk P."/>
            <person name="Stolte C."/>
            <person name="Sykes S."/>
            <person name="Walk T."/>
            <person name="White J."/>
            <person name="Yandava C."/>
            <person name="Haas B."/>
            <person name="Henn M.R."/>
            <person name="Nusbaum C."/>
            <person name="Birren B."/>
        </authorList>
    </citation>
    <scope>NUCLEOTIDE SEQUENCE [LARGE SCALE GENOMIC DNA]</scope>
    <source>
        <strain evidence="5">IGH-CR14</strain>
    </source>
</reference>
<evidence type="ECO:0000313" key="4">
    <source>
        <dbReference type="EMBL" id="KNG75342.1"/>
    </source>
</evidence>
<reference evidence="5" key="2">
    <citation type="submission" date="2015-07" db="EMBL/GenBank/DDBJ databases">
        <title>The genome sequence of Plasmodium falciparum IGH-CR14.</title>
        <authorList>
            <consortium name="The Broad Institute Genome Sequencing Platform"/>
            <person name="Volkman S.K."/>
            <person name="Neafsey D.E."/>
            <person name="Dash A.P."/>
            <person name="Chitnis C.E."/>
            <person name="Hartl D.L."/>
            <person name="Young S.K."/>
            <person name="Kodira C.D."/>
            <person name="Zeng Q."/>
            <person name="Koehrsen M."/>
            <person name="Godfrey P."/>
            <person name="Alvarado L."/>
            <person name="Berlin A."/>
            <person name="Borenstein D."/>
            <person name="Chen Z."/>
            <person name="Engels R."/>
            <person name="Freedman E."/>
            <person name="Gellesch M."/>
            <person name="Goldberg J."/>
            <person name="Griggs A."/>
            <person name="Gujja S."/>
            <person name="Heiman D."/>
            <person name="Hepburn T."/>
            <person name="Howarth C."/>
            <person name="Jen D."/>
            <person name="Larson L."/>
            <person name="Lewis B."/>
            <person name="Mehta T."/>
            <person name="Park D."/>
            <person name="Pearson M."/>
            <person name="Roberts A."/>
            <person name="Saif S."/>
            <person name="Shea T."/>
            <person name="Shenoy N."/>
            <person name="Sisk P."/>
            <person name="Stolte C."/>
            <person name="Sykes S."/>
            <person name="Walk T."/>
            <person name="White J."/>
            <person name="Yandava C."/>
            <person name="Wirth D.F."/>
            <person name="Nusbaum C."/>
            <person name="Birren B."/>
        </authorList>
    </citation>
    <scope>NUCLEOTIDE SEQUENCE [LARGE SCALE GENOMIC DNA]</scope>
    <source>
        <strain evidence="5">IGH-CR14</strain>
    </source>
</reference>
<dbReference type="InterPro" id="IPR036969">
    <property type="entry name" value="Citrate_synthase_sf"/>
</dbReference>
<sequence length="181" mass="22071">MISNMCTNYFNICISMVTFYIDIFKEINLHTSLQYFLNFKMFQNKKENKDIINDNIEENQLNFFFLKNNNFNKKNNILKKIITDYCKVTSQHNINILNHFIQVENYFLKHKNKYPSLYYYTLLLFHILNIPLYYYPSFYFISRLLSFTAHINEQKENNKIIKYAGVYMGIPARQYVHIEKR</sequence>
<name>A0A0L1I758_PLAFA</name>
<dbReference type="OrthoDB" id="435022at2759"/>
<dbReference type="InterPro" id="IPR016142">
    <property type="entry name" value="Citrate_synth-like_lrg_a-sub"/>
</dbReference>
<accession>A0A0L1I758</accession>
<dbReference type="PANTHER" id="PTHR11739">
    <property type="entry name" value="CITRATE SYNTHASE"/>
    <property type="match status" value="1"/>
</dbReference>
<keyword evidence="3" id="KW-1133">Transmembrane helix</keyword>
<dbReference type="GO" id="GO:0046912">
    <property type="term" value="F:acyltransferase activity, acyl groups converted into alkyl on transfer"/>
    <property type="evidence" value="ECO:0007669"/>
    <property type="project" value="InterPro"/>
</dbReference>
<dbReference type="InterPro" id="IPR016143">
    <property type="entry name" value="Citrate_synth-like_sm_a-sub"/>
</dbReference>
<evidence type="ECO:0000313" key="5">
    <source>
        <dbReference type="Proteomes" id="UP000054562"/>
    </source>
</evidence>
<evidence type="ECO:0008006" key="6">
    <source>
        <dbReference type="Google" id="ProtNLM"/>
    </source>
</evidence>
<dbReference type="Proteomes" id="UP000054562">
    <property type="component" value="Unassembled WGS sequence"/>
</dbReference>
<protein>
    <recommendedName>
        <fullName evidence="6">Citrate synthase</fullName>
    </recommendedName>
</protein>
<dbReference type="GO" id="GO:0006099">
    <property type="term" value="P:tricarboxylic acid cycle"/>
    <property type="evidence" value="ECO:0007669"/>
    <property type="project" value="TreeGrafter"/>
</dbReference>
<evidence type="ECO:0000256" key="1">
    <source>
        <dbReference type="ARBA" id="ARBA00010566"/>
    </source>
</evidence>
<dbReference type="AlphaFoldDB" id="A0A0L1I758"/>
<dbReference type="PANTHER" id="PTHR11739:SF4">
    <property type="entry name" value="CITRATE SYNTHASE, PEROXISOMAL"/>
    <property type="match status" value="1"/>
</dbReference>
<evidence type="ECO:0000256" key="3">
    <source>
        <dbReference type="SAM" id="Phobius"/>
    </source>
</evidence>
<dbReference type="Pfam" id="PF00285">
    <property type="entry name" value="Citrate_synt"/>
    <property type="match status" value="1"/>
</dbReference>
<dbReference type="GO" id="GO:0005759">
    <property type="term" value="C:mitochondrial matrix"/>
    <property type="evidence" value="ECO:0007669"/>
    <property type="project" value="TreeGrafter"/>
</dbReference>
<evidence type="ECO:0000256" key="2">
    <source>
        <dbReference type="ARBA" id="ARBA00022679"/>
    </source>
</evidence>
<proteinExistence type="inferred from homology"/>
<organism evidence="4 5">
    <name type="scientific">Plasmodium falciparum IGH-CR14</name>
    <dbReference type="NCBI Taxonomy" id="580059"/>
    <lineage>
        <taxon>Eukaryota</taxon>
        <taxon>Sar</taxon>
        <taxon>Alveolata</taxon>
        <taxon>Apicomplexa</taxon>
        <taxon>Aconoidasida</taxon>
        <taxon>Haemosporida</taxon>
        <taxon>Plasmodiidae</taxon>
        <taxon>Plasmodium</taxon>
        <taxon>Plasmodium (Laverania)</taxon>
    </lineage>
</organism>
<keyword evidence="3" id="KW-0812">Transmembrane</keyword>
<dbReference type="Gene3D" id="1.10.230.10">
    <property type="entry name" value="Cytochrome P450-Terp, domain 2"/>
    <property type="match status" value="1"/>
</dbReference>
<feature type="transmembrane region" description="Helical" evidence="3">
    <location>
        <begin position="117"/>
        <end position="135"/>
    </location>
</feature>
<dbReference type="InterPro" id="IPR002020">
    <property type="entry name" value="Citrate_synthase"/>
</dbReference>
<dbReference type="EMBL" id="GG665048">
    <property type="protein sequence ID" value="KNG75342.1"/>
    <property type="molecule type" value="Genomic_DNA"/>
</dbReference>
<keyword evidence="3" id="KW-0472">Membrane</keyword>
<keyword evidence="2" id="KW-0808">Transferase</keyword>
<comment type="similarity">
    <text evidence="1">Belongs to the citrate synthase family.</text>
</comment>